<dbReference type="OrthoDB" id="2375888at2"/>
<evidence type="ECO:0000256" key="7">
    <source>
        <dbReference type="ARBA" id="ARBA00022989"/>
    </source>
</evidence>
<keyword evidence="7 11" id="KW-1133">Transmembrane helix</keyword>
<evidence type="ECO:0000313" key="12">
    <source>
        <dbReference type="EMBL" id="PYI57240.1"/>
    </source>
</evidence>
<reference evidence="12 13" key="1">
    <citation type="submission" date="2018-05" db="EMBL/GenBank/DDBJ databases">
        <title>Paenibacillus flagellatus sp. nov., isolated from selenium mineral soil.</title>
        <authorList>
            <person name="Dai X."/>
        </authorList>
    </citation>
    <scope>NUCLEOTIDE SEQUENCE [LARGE SCALE GENOMIC DNA]</scope>
    <source>
        <strain evidence="12 13">DXL2</strain>
    </source>
</reference>
<comment type="subcellular location">
    <subcellularLocation>
        <location evidence="1">Cell membrane</location>
        <topology evidence="1">Multi-pass membrane protein</topology>
    </subcellularLocation>
</comment>
<dbReference type="PANTHER" id="PTHR36835">
    <property type="entry name" value="CYTOCHROME BO(3) UBIQUINOL OXIDASE SUBUNIT 4"/>
    <property type="match status" value="1"/>
</dbReference>
<dbReference type="InterPro" id="IPR005171">
    <property type="entry name" value="Cyt_c_oxidase_su4_prok"/>
</dbReference>
<protein>
    <submittedName>
        <fullName evidence="12">Cytochrome o ubiquinol oxidase subunit IV</fullName>
    </submittedName>
</protein>
<feature type="transmembrane region" description="Helical" evidence="11">
    <location>
        <begin position="31"/>
        <end position="50"/>
    </location>
</feature>
<keyword evidence="4" id="KW-1003">Cell membrane</keyword>
<dbReference type="GO" id="GO:0015078">
    <property type="term" value="F:proton transmembrane transporter activity"/>
    <property type="evidence" value="ECO:0007669"/>
    <property type="project" value="TreeGrafter"/>
</dbReference>
<dbReference type="EMBL" id="QJVJ01000001">
    <property type="protein sequence ID" value="PYI57240.1"/>
    <property type="molecule type" value="Genomic_DNA"/>
</dbReference>
<dbReference type="GO" id="GO:0009486">
    <property type="term" value="F:cytochrome bo3 ubiquinol oxidase activity"/>
    <property type="evidence" value="ECO:0007669"/>
    <property type="project" value="InterPro"/>
</dbReference>
<dbReference type="InterPro" id="IPR014210">
    <property type="entry name" value="Cyt_o_ubiqinol_oxidase_su4"/>
</dbReference>
<name>A0A2V5KP85_9BACL</name>
<dbReference type="NCBIfam" id="TIGR02847">
    <property type="entry name" value="CyoD"/>
    <property type="match status" value="1"/>
</dbReference>
<gene>
    <name evidence="12" type="primary">cyoD</name>
    <name evidence="12" type="ORF">DLM86_02005</name>
</gene>
<keyword evidence="5 11" id="KW-0812">Transmembrane</keyword>
<dbReference type="RefSeq" id="WP_110838279.1">
    <property type="nucleotide sequence ID" value="NZ_QJVJ01000001.1"/>
</dbReference>
<evidence type="ECO:0000256" key="3">
    <source>
        <dbReference type="ARBA" id="ARBA00022448"/>
    </source>
</evidence>
<evidence type="ECO:0000256" key="2">
    <source>
        <dbReference type="ARBA" id="ARBA00008079"/>
    </source>
</evidence>
<evidence type="ECO:0000256" key="8">
    <source>
        <dbReference type="ARBA" id="ARBA00023002"/>
    </source>
</evidence>
<sequence>MAQHHSAHSNGHDGSHGASGGGHHHGSLKSYVTGFLLSIVLTIIPLVVILNDVLEGTAAMVVLLGTAVLQFVVQLVYFMHLREEEKPRYNLMALILGLIILLTIVIGSIWIMTYNTVAH</sequence>
<keyword evidence="9 11" id="KW-0472">Membrane</keyword>
<dbReference type="Proteomes" id="UP000247476">
    <property type="component" value="Unassembled WGS sequence"/>
</dbReference>
<dbReference type="InterPro" id="IPR050968">
    <property type="entry name" value="Cytochrome_c_oxidase_bac_sub4"/>
</dbReference>
<feature type="region of interest" description="Disordered" evidence="10">
    <location>
        <begin position="1"/>
        <end position="22"/>
    </location>
</feature>
<proteinExistence type="inferred from homology"/>
<keyword evidence="3" id="KW-0813">Transport</keyword>
<dbReference type="AlphaFoldDB" id="A0A2V5KP85"/>
<dbReference type="GO" id="GO:0009319">
    <property type="term" value="C:cytochrome o ubiquinol oxidase complex"/>
    <property type="evidence" value="ECO:0007669"/>
    <property type="project" value="TreeGrafter"/>
</dbReference>
<dbReference type="PANTHER" id="PTHR36835:SF1">
    <property type="entry name" value="CYTOCHROME BO(3) UBIQUINOL OXIDASE SUBUNIT 4"/>
    <property type="match status" value="1"/>
</dbReference>
<accession>A0A2V5KP85</accession>
<dbReference type="GO" id="GO:0005886">
    <property type="term" value="C:plasma membrane"/>
    <property type="evidence" value="ECO:0007669"/>
    <property type="project" value="UniProtKB-SubCell"/>
</dbReference>
<evidence type="ECO:0000256" key="5">
    <source>
        <dbReference type="ARBA" id="ARBA00022692"/>
    </source>
</evidence>
<evidence type="ECO:0000256" key="11">
    <source>
        <dbReference type="SAM" id="Phobius"/>
    </source>
</evidence>
<evidence type="ECO:0000256" key="4">
    <source>
        <dbReference type="ARBA" id="ARBA00022475"/>
    </source>
</evidence>
<feature type="transmembrane region" description="Helical" evidence="11">
    <location>
        <begin position="91"/>
        <end position="112"/>
    </location>
</feature>
<feature type="transmembrane region" description="Helical" evidence="11">
    <location>
        <begin position="56"/>
        <end position="79"/>
    </location>
</feature>
<evidence type="ECO:0000313" key="13">
    <source>
        <dbReference type="Proteomes" id="UP000247476"/>
    </source>
</evidence>
<keyword evidence="6" id="KW-0249">Electron transport</keyword>
<organism evidence="12 13">
    <name type="scientific">Paenibacillus flagellatus</name>
    <dbReference type="NCBI Taxonomy" id="2211139"/>
    <lineage>
        <taxon>Bacteria</taxon>
        <taxon>Bacillati</taxon>
        <taxon>Bacillota</taxon>
        <taxon>Bacilli</taxon>
        <taxon>Bacillales</taxon>
        <taxon>Paenibacillaceae</taxon>
        <taxon>Paenibacillus</taxon>
    </lineage>
</organism>
<evidence type="ECO:0000256" key="6">
    <source>
        <dbReference type="ARBA" id="ARBA00022982"/>
    </source>
</evidence>
<evidence type="ECO:0000256" key="1">
    <source>
        <dbReference type="ARBA" id="ARBA00004651"/>
    </source>
</evidence>
<evidence type="ECO:0000256" key="10">
    <source>
        <dbReference type="SAM" id="MobiDB-lite"/>
    </source>
</evidence>
<comment type="similarity">
    <text evidence="2">Belongs to the cytochrome c oxidase bacterial subunit 4 family.</text>
</comment>
<dbReference type="GO" id="GO:0019646">
    <property type="term" value="P:aerobic electron transport chain"/>
    <property type="evidence" value="ECO:0007669"/>
    <property type="project" value="TreeGrafter"/>
</dbReference>
<dbReference type="Pfam" id="PF03626">
    <property type="entry name" value="COX4_pro"/>
    <property type="match status" value="1"/>
</dbReference>
<evidence type="ECO:0000256" key="9">
    <source>
        <dbReference type="ARBA" id="ARBA00023136"/>
    </source>
</evidence>
<keyword evidence="8" id="KW-0560">Oxidoreductase</keyword>
<comment type="caution">
    <text evidence="12">The sequence shown here is derived from an EMBL/GenBank/DDBJ whole genome shotgun (WGS) entry which is preliminary data.</text>
</comment>
<keyword evidence="13" id="KW-1185">Reference proteome</keyword>
<dbReference type="GO" id="GO:0015990">
    <property type="term" value="P:electron transport coupled proton transport"/>
    <property type="evidence" value="ECO:0007669"/>
    <property type="project" value="InterPro"/>
</dbReference>